<dbReference type="AlphaFoldDB" id="A0AAE0XXB8"/>
<feature type="transmembrane region" description="Helical" evidence="1">
    <location>
        <begin position="7"/>
        <end position="26"/>
    </location>
</feature>
<accession>A0AAE0XXB8</accession>
<keyword evidence="3" id="KW-1185">Reference proteome</keyword>
<sequence length="226" mass="25037">MKFNCRFMIYAISTALVLTSSAGLMFDIHLIETPRNSTKQERHCKDLGYDGLAVISTPETFLYALKLTEYSRNVLDQGAYIGAHYRPDVGLTMWDDDTIPTTDAPFANRPPKADPTTPYGRLHEGGHIIMADGVRKRYALCGYYKSSASESSGETLDGQLQTTMKTILSVSKVFSYMECAVLCGMVIECRAAELNSDLLTCTVIGDYTSSGYTANAKVKTYVRHNF</sequence>
<evidence type="ECO:0000256" key="1">
    <source>
        <dbReference type="SAM" id="Phobius"/>
    </source>
</evidence>
<proteinExistence type="predicted"/>
<dbReference type="EMBL" id="JAWDGP010007380">
    <property type="protein sequence ID" value="KAK3722108.1"/>
    <property type="molecule type" value="Genomic_DNA"/>
</dbReference>
<keyword evidence="1" id="KW-0812">Transmembrane</keyword>
<gene>
    <name evidence="2" type="ORF">RRG08_004988</name>
</gene>
<keyword evidence="1" id="KW-1133">Transmembrane helix</keyword>
<protein>
    <submittedName>
        <fullName evidence="2">Uncharacterized protein</fullName>
    </submittedName>
</protein>
<evidence type="ECO:0000313" key="2">
    <source>
        <dbReference type="EMBL" id="KAK3722108.1"/>
    </source>
</evidence>
<evidence type="ECO:0000313" key="3">
    <source>
        <dbReference type="Proteomes" id="UP001283361"/>
    </source>
</evidence>
<keyword evidence="1" id="KW-0472">Membrane</keyword>
<organism evidence="2 3">
    <name type="scientific">Elysia crispata</name>
    <name type="common">lettuce slug</name>
    <dbReference type="NCBI Taxonomy" id="231223"/>
    <lineage>
        <taxon>Eukaryota</taxon>
        <taxon>Metazoa</taxon>
        <taxon>Spiralia</taxon>
        <taxon>Lophotrochozoa</taxon>
        <taxon>Mollusca</taxon>
        <taxon>Gastropoda</taxon>
        <taxon>Heterobranchia</taxon>
        <taxon>Euthyneura</taxon>
        <taxon>Panpulmonata</taxon>
        <taxon>Sacoglossa</taxon>
        <taxon>Placobranchoidea</taxon>
        <taxon>Plakobranchidae</taxon>
        <taxon>Elysia</taxon>
    </lineage>
</organism>
<name>A0AAE0XXB8_9GAST</name>
<comment type="caution">
    <text evidence="2">The sequence shown here is derived from an EMBL/GenBank/DDBJ whole genome shotgun (WGS) entry which is preliminary data.</text>
</comment>
<dbReference type="CDD" id="cd00037">
    <property type="entry name" value="CLECT"/>
    <property type="match status" value="1"/>
</dbReference>
<dbReference type="Proteomes" id="UP001283361">
    <property type="component" value="Unassembled WGS sequence"/>
</dbReference>
<reference evidence="2" key="1">
    <citation type="journal article" date="2023" name="G3 (Bethesda)">
        <title>A reference genome for the long-term kleptoplast-retaining sea slug Elysia crispata morphotype clarki.</title>
        <authorList>
            <person name="Eastman K.E."/>
            <person name="Pendleton A.L."/>
            <person name="Shaikh M.A."/>
            <person name="Suttiyut T."/>
            <person name="Ogas R."/>
            <person name="Tomko P."/>
            <person name="Gavelis G."/>
            <person name="Widhalm J.R."/>
            <person name="Wisecaver J.H."/>
        </authorList>
    </citation>
    <scope>NUCLEOTIDE SEQUENCE</scope>
    <source>
        <strain evidence="2">ECLA1</strain>
    </source>
</reference>